<evidence type="ECO:0000313" key="3">
    <source>
        <dbReference type="EMBL" id="MBD5772345.1"/>
    </source>
</evidence>
<dbReference type="CDD" id="cd01949">
    <property type="entry name" value="GGDEF"/>
    <property type="match status" value="1"/>
</dbReference>
<evidence type="ECO:0000313" key="4">
    <source>
        <dbReference type="Proteomes" id="UP000604161"/>
    </source>
</evidence>
<dbReference type="InterPro" id="IPR043128">
    <property type="entry name" value="Rev_trsase/Diguanyl_cyclase"/>
</dbReference>
<gene>
    <name evidence="3" type="ORF">IF202_14995</name>
</gene>
<protein>
    <submittedName>
        <fullName evidence="3">EAL domain-containing protein</fullName>
    </submittedName>
</protein>
<dbReference type="Gene3D" id="3.30.70.270">
    <property type="match status" value="1"/>
</dbReference>
<evidence type="ECO:0000259" key="2">
    <source>
        <dbReference type="PROSITE" id="PS50887"/>
    </source>
</evidence>
<dbReference type="PANTHER" id="PTHR44757">
    <property type="entry name" value="DIGUANYLATE CYCLASE DGCP"/>
    <property type="match status" value="1"/>
</dbReference>
<keyword evidence="4" id="KW-1185">Reference proteome</keyword>
<dbReference type="Gene3D" id="3.20.20.450">
    <property type="entry name" value="EAL domain"/>
    <property type="match status" value="1"/>
</dbReference>
<dbReference type="InterPro" id="IPR052155">
    <property type="entry name" value="Biofilm_reg_signaling"/>
</dbReference>
<dbReference type="PROSITE" id="PS50887">
    <property type="entry name" value="GGDEF"/>
    <property type="match status" value="1"/>
</dbReference>
<dbReference type="PROSITE" id="PS50883">
    <property type="entry name" value="EAL"/>
    <property type="match status" value="1"/>
</dbReference>
<dbReference type="NCBIfam" id="TIGR00254">
    <property type="entry name" value="GGDEF"/>
    <property type="match status" value="1"/>
</dbReference>
<dbReference type="InterPro" id="IPR000160">
    <property type="entry name" value="GGDEF_dom"/>
</dbReference>
<dbReference type="SUPFAM" id="SSF141868">
    <property type="entry name" value="EAL domain-like"/>
    <property type="match status" value="1"/>
</dbReference>
<accession>A0ABR8P3B9</accession>
<feature type="domain" description="EAL" evidence="1">
    <location>
        <begin position="394"/>
        <end position="642"/>
    </location>
</feature>
<dbReference type="InterPro" id="IPR000014">
    <property type="entry name" value="PAS"/>
</dbReference>
<dbReference type="InterPro" id="IPR035919">
    <property type="entry name" value="EAL_sf"/>
</dbReference>
<dbReference type="CDD" id="cd01948">
    <property type="entry name" value="EAL"/>
    <property type="match status" value="1"/>
</dbReference>
<comment type="caution">
    <text evidence="3">The sequence shown here is derived from an EMBL/GenBank/DDBJ whole genome shotgun (WGS) entry which is preliminary data.</text>
</comment>
<dbReference type="PANTHER" id="PTHR44757:SF2">
    <property type="entry name" value="BIOFILM ARCHITECTURE MAINTENANCE PROTEIN MBAA"/>
    <property type="match status" value="1"/>
</dbReference>
<organism evidence="3 4">
    <name type="scientific">Marinomonas colpomeniae</name>
    <dbReference type="NCBI Taxonomy" id="2774408"/>
    <lineage>
        <taxon>Bacteria</taxon>
        <taxon>Pseudomonadati</taxon>
        <taxon>Pseudomonadota</taxon>
        <taxon>Gammaproteobacteria</taxon>
        <taxon>Oceanospirillales</taxon>
        <taxon>Oceanospirillaceae</taxon>
        <taxon>Marinomonas</taxon>
    </lineage>
</organism>
<dbReference type="SMART" id="SM00267">
    <property type="entry name" value="GGDEF"/>
    <property type="match status" value="1"/>
</dbReference>
<dbReference type="EMBL" id="JACYFC010000005">
    <property type="protein sequence ID" value="MBD5772345.1"/>
    <property type="molecule type" value="Genomic_DNA"/>
</dbReference>
<reference evidence="3 4" key="1">
    <citation type="submission" date="2020-09" db="EMBL/GenBank/DDBJ databases">
        <title>Marinomonas sp. nov., isolated from the cysticercosis algae of Qingdao, China.</title>
        <authorList>
            <person name="Sun X."/>
        </authorList>
    </citation>
    <scope>NUCLEOTIDE SEQUENCE [LARGE SCALE GENOMIC DNA]</scope>
    <source>
        <strain evidence="3 4">SM2066</strain>
    </source>
</reference>
<dbReference type="InterPro" id="IPR001633">
    <property type="entry name" value="EAL_dom"/>
</dbReference>
<feature type="domain" description="GGDEF" evidence="2">
    <location>
        <begin position="251"/>
        <end position="385"/>
    </location>
</feature>
<dbReference type="Pfam" id="PF13426">
    <property type="entry name" value="PAS_9"/>
    <property type="match status" value="1"/>
</dbReference>
<dbReference type="Pfam" id="PF00990">
    <property type="entry name" value="GGDEF"/>
    <property type="match status" value="1"/>
</dbReference>
<name>A0ABR8P3B9_9GAMM</name>
<evidence type="ECO:0000259" key="1">
    <source>
        <dbReference type="PROSITE" id="PS50883"/>
    </source>
</evidence>
<dbReference type="RefSeq" id="WP_191595726.1">
    <property type="nucleotide sequence ID" value="NZ_JACYFC010000005.1"/>
</dbReference>
<dbReference type="Proteomes" id="UP000604161">
    <property type="component" value="Unassembled WGS sequence"/>
</dbReference>
<dbReference type="InterPro" id="IPR029787">
    <property type="entry name" value="Nucleotide_cyclase"/>
</dbReference>
<dbReference type="SMART" id="SM00052">
    <property type="entry name" value="EAL"/>
    <property type="match status" value="1"/>
</dbReference>
<proteinExistence type="predicted"/>
<dbReference type="Pfam" id="PF00563">
    <property type="entry name" value="EAL"/>
    <property type="match status" value="1"/>
</dbReference>
<dbReference type="SUPFAM" id="SSF55073">
    <property type="entry name" value="Nucleotide cyclase"/>
    <property type="match status" value="1"/>
</dbReference>
<sequence length="642" mass="72861">MPVDLQKLHTAIWIYDIDHSCVVWANQAALKLWNSPSLDELVNRDIKTGQSVAVKESLLQYQQAFKKGQVIQENWSYSPKGKNIEAFCQFSGIETEDGRMAMLVEATTSELNSHIKLGATTILSVHSMEGQFISGNPPFIKSFGEEGLSLSQLFCDPDTFIDLKDSTLEGHRFEKDVLMNTPKGETWFRVFAIHNHNEQEQSTLLLHHYNIHERKTLEQNLRQQAWSDPLTGLLNRRGLTHKLEKNIENETPFSIFYIDLDGFKMVNDSLGHNLGDDVLIEVCQRLKQACHQTDTLCRFGGDEFIVVSYQNTSRPNNEERYQVFLDCLSDTYQTLQGKRLSISASIGIAHYPTDGIDIQHIITCADAAMYQAKKQGKKCWVEYQNGMELKLKRISHLSQNLALADKNEEFTLHYQPIVDVSSGRIVSFEALLRWSNEELGEVGPEEVIRIAEETGLIYELEDWVLDRAICDLVKLKELVTPDVTMAVNLSGLHLLDINLAERILQILSKNSLKPHDLTIELTETVLVCNINSESSPTRTLIESGIKVSIDDFGTGYSSLAYLHTIPASTVKIDKSFLDSTKYNTTTLECIYRLVTTLNMDCLIEGIETQQQADLLRSIGYNLQQGYFHGKPKPIEYYHKSKI</sequence>